<organism evidence="7 8">
    <name type="scientific">Muiribacterium halophilum</name>
    <dbReference type="NCBI Taxonomy" id="2053465"/>
    <lineage>
        <taxon>Bacteria</taxon>
        <taxon>Candidatus Muiribacteriota</taxon>
        <taxon>Candidatus Muiribacteriia</taxon>
        <taxon>Candidatus Muiribacteriales</taxon>
        <taxon>Candidatus Muiribacteriaceae</taxon>
        <taxon>Candidatus Muiribacterium</taxon>
    </lineage>
</organism>
<feature type="domain" description="Flagellin N-terminal" evidence="5">
    <location>
        <begin position="19"/>
        <end position="151"/>
    </location>
</feature>
<dbReference type="AlphaFoldDB" id="A0A2N5ZKP1"/>
<dbReference type="PANTHER" id="PTHR42792:SF2">
    <property type="entry name" value="FLAGELLIN"/>
    <property type="match status" value="1"/>
</dbReference>
<reference evidence="7 8" key="1">
    <citation type="submission" date="2017-11" db="EMBL/GenBank/DDBJ databases">
        <title>Genome-resolved metagenomics identifies genetic mobility, metabolic interactions, and unexpected diversity in perchlorate-reducing communities.</title>
        <authorList>
            <person name="Barnum T.P."/>
            <person name="Figueroa I.A."/>
            <person name="Carlstrom C.I."/>
            <person name="Lucas L.N."/>
            <person name="Engelbrektson A.L."/>
            <person name="Coates J.D."/>
        </authorList>
    </citation>
    <scope>NUCLEOTIDE SEQUENCE [LARGE SCALE GENOMIC DNA]</scope>
    <source>
        <strain evidence="7">BM706</strain>
    </source>
</reference>
<dbReference type="EMBL" id="PKTG01000038">
    <property type="protein sequence ID" value="PLX19216.1"/>
    <property type="molecule type" value="Genomic_DNA"/>
</dbReference>
<dbReference type="SUPFAM" id="SSF64518">
    <property type="entry name" value="Phase 1 flagellin"/>
    <property type="match status" value="1"/>
</dbReference>
<keyword evidence="4" id="KW-0175">Coiled coil</keyword>
<evidence type="ECO:0000256" key="3">
    <source>
        <dbReference type="RuleBase" id="RU362073"/>
    </source>
</evidence>
<dbReference type="GO" id="GO:0005198">
    <property type="term" value="F:structural molecule activity"/>
    <property type="evidence" value="ECO:0007669"/>
    <property type="project" value="UniProtKB-UniRule"/>
</dbReference>
<dbReference type="Pfam" id="PF00700">
    <property type="entry name" value="Flagellin_C"/>
    <property type="match status" value="1"/>
</dbReference>
<comment type="subcellular location">
    <subcellularLocation>
        <location evidence="3">Secreted</location>
    </subcellularLocation>
    <subcellularLocation>
        <location evidence="3">Bacterial flagellum</location>
    </subcellularLocation>
</comment>
<feature type="domain" description="Flagellin C-terminal" evidence="6">
    <location>
        <begin position="172"/>
        <end position="243"/>
    </location>
</feature>
<keyword evidence="3" id="KW-0964">Secreted</keyword>
<comment type="caution">
    <text evidence="7">The sequence shown here is derived from an EMBL/GenBank/DDBJ whole genome shotgun (WGS) entry which is preliminary data.</text>
</comment>
<dbReference type="InterPro" id="IPR046358">
    <property type="entry name" value="Flagellin_C"/>
</dbReference>
<dbReference type="Pfam" id="PF00669">
    <property type="entry name" value="Flagellin_N"/>
    <property type="match status" value="1"/>
</dbReference>
<feature type="coiled-coil region" evidence="4">
    <location>
        <begin position="65"/>
        <end position="92"/>
    </location>
</feature>
<evidence type="ECO:0000313" key="8">
    <source>
        <dbReference type="Proteomes" id="UP000234857"/>
    </source>
</evidence>
<accession>A0A2N5ZKP1</accession>
<evidence type="ECO:0000256" key="4">
    <source>
        <dbReference type="SAM" id="Coils"/>
    </source>
</evidence>
<dbReference type="InterPro" id="IPR001029">
    <property type="entry name" value="Flagellin_N"/>
</dbReference>
<dbReference type="Proteomes" id="UP000234857">
    <property type="component" value="Unassembled WGS sequence"/>
</dbReference>
<evidence type="ECO:0000313" key="7">
    <source>
        <dbReference type="EMBL" id="PLX19216.1"/>
    </source>
</evidence>
<evidence type="ECO:0000256" key="2">
    <source>
        <dbReference type="ARBA" id="ARBA00023143"/>
    </source>
</evidence>
<protein>
    <recommendedName>
        <fullName evidence="3">Flagellin</fullName>
    </recommendedName>
</protein>
<dbReference type="GO" id="GO:0005576">
    <property type="term" value="C:extracellular region"/>
    <property type="evidence" value="ECO:0007669"/>
    <property type="project" value="UniProtKB-SubCell"/>
</dbReference>
<evidence type="ECO:0000256" key="1">
    <source>
        <dbReference type="ARBA" id="ARBA00005709"/>
    </source>
</evidence>
<dbReference type="PANTHER" id="PTHR42792">
    <property type="entry name" value="FLAGELLIN"/>
    <property type="match status" value="1"/>
</dbReference>
<dbReference type="InterPro" id="IPR001492">
    <property type="entry name" value="Flagellin"/>
</dbReference>
<dbReference type="PRINTS" id="PR00207">
    <property type="entry name" value="FLAGELLIN"/>
</dbReference>
<dbReference type="Gene3D" id="1.20.1330.10">
    <property type="entry name" value="f41 fragment of flagellin, N-terminal domain"/>
    <property type="match status" value="2"/>
</dbReference>
<name>A0A2N5ZKP1_MUIH1</name>
<dbReference type="GO" id="GO:0009288">
    <property type="term" value="C:bacterial-type flagellum"/>
    <property type="evidence" value="ECO:0007669"/>
    <property type="project" value="UniProtKB-SubCell"/>
</dbReference>
<evidence type="ECO:0000259" key="5">
    <source>
        <dbReference type="Pfam" id="PF00669"/>
    </source>
</evidence>
<comment type="similarity">
    <text evidence="1 3">Belongs to the bacterial flagellin family.</text>
</comment>
<gene>
    <name evidence="7" type="ORF">C0601_02535</name>
</gene>
<evidence type="ECO:0000259" key="6">
    <source>
        <dbReference type="Pfam" id="PF00700"/>
    </source>
</evidence>
<proteinExistence type="inferred from homology"/>
<keyword evidence="2 3" id="KW-0975">Bacterial flagellum</keyword>
<comment type="function">
    <text evidence="3">Flagellin is the subunit protein which polymerizes to form the filaments of bacterial flagella.</text>
</comment>
<sequence length="258" mass="28787">MDVYAVKENREVISMIGRINNNSYSINFLNNSKKTENSITKLMERLSSGKRINSFADDAAGGAISEKLRAQFSQYDQEISNYEDNINRFKTEEGAYQGINDNLQAIRKLQVQARNDTLNDDDKAAIQNEIDMLVESTSFIVDSAEFNTKKIVEPGEELQKILDEGIQADGDFVDDALKEVNSTRSELGAEINSTEKNIDRQMIAYENTVAAYSTISDMDMAKGITEMTSQQILQQANASSMKAMFNINKASINTLLGN</sequence>